<dbReference type="InterPro" id="IPR056636">
    <property type="entry name" value="DUF7734"/>
</dbReference>
<accession>U5QF06</accession>
<dbReference type="Pfam" id="PF24869">
    <property type="entry name" value="DUF7734"/>
    <property type="match status" value="1"/>
</dbReference>
<protein>
    <recommendedName>
        <fullName evidence="1">DUF7734 domain-containing protein</fullName>
    </recommendedName>
</protein>
<feature type="domain" description="DUF7734" evidence="1">
    <location>
        <begin position="5"/>
        <end position="92"/>
    </location>
</feature>
<dbReference type="Proteomes" id="UP000017396">
    <property type="component" value="Chromosome"/>
</dbReference>
<evidence type="ECO:0000313" key="2">
    <source>
        <dbReference type="EMBL" id="AGY56275.1"/>
    </source>
</evidence>
<dbReference type="STRING" id="1183438.GKIL_0028"/>
<dbReference type="AlphaFoldDB" id="U5QF06"/>
<dbReference type="EMBL" id="CP003587">
    <property type="protein sequence ID" value="AGY56275.1"/>
    <property type="molecule type" value="Genomic_DNA"/>
</dbReference>
<reference evidence="2 3" key="1">
    <citation type="journal article" date="2013" name="PLoS ONE">
        <title>Cultivation and Complete Genome Sequencing of Gloeobacter kilaueensis sp. nov., from a Lava Cave in Kilauea Caldera, Hawai'i.</title>
        <authorList>
            <person name="Saw J.H."/>
            <person name="Schatz M."/>
            <person name="Brown M.V."/>
            <person name="Kunkel D.D."/>
            <person name="Foster J.S."/>
            <person name="Shick H."/>
            <person name="Christensen S."/>
            <person name="Hou S."/>
            <person name="Wan X."/>
            <person name="Donachie S.P."/>
        </authorList>
    </citation>
    <scope>NUCLEOTIDE SEQUENCE [LARGE SCALE GENOMIC DNA]</scope>
    <source>
        <strain evidence="3">JS</strain>
    </source>
</reference>
<gene>
    <name evidence="2" type="ORF">GKIL_0028</name>
</gene>
<name>U5QF06_GLOK1</name>
<dbReference type="HOGENOM" id="CLU_172539_1_0_3"/>
<dbReference type="PANTHER" id="PTHR36729:SF2">
    <property type="entry name" value="EXPRESSED PROTEIN"/>
    <property type="match status" value="1"/>
</dbReference>
<dbReference type="PANTHER" id="PTHR36729">
    <property type="entry name" value="EXPRESSED PROTEIN"/>
    <property type="match status" value="1"/>
</dbReference>
<organism evidence="2 3">
    <name type="scientific">Gloeobacter kilaueensis (strain ATCC BAA-2537 / CCAP 1431/1 / ULC 316 / JS1)</name>
    <dbReference type="NCBI Taxonomy" id="1183438"/>
    <lineage>
        <taxon>Bacteria</taxon>
        <taxon>Bacillati</taxon>
        <taxon>Cyanobacteriota</taxon>
        <taxon>Cyanophyceae</taxon>
        <taxon>Gloeobacterales</taxon>
        <taxon>Gloeobacteraceae</taxon>
        <taxon>Gloeobacter</taxon>
    </lineage>
</organism>
<evidence type="ECO:0000259" key="1">
    <source>
        <dbReference type="Pfam" id="PF24869"/>
    </source>
</evidence>
<dbReference type="eggNOG" id="ENOG5032S41">
    <property type="taxonomic scope" value="Bacteria"/>
</dbReference>
<sequence length="99" mass="10769">MGLAEALETYTRRRPEEVLLVRVRIDGSEEEALVFRGETSYLTRPTPADPALPVIPADAELLSVDRQRAPYSPVNPQIIASGLGRAELTQLLAEAGISL</sequence>
<proteinExistence type="predicted"/>
<evidence type="ECO:0000313" key="3">
    <source>
        <dbReference type="Proteomes" id="UP000017396"/>
    </source>
</evidence>
<keyword evidence="3" id="KW-1185">Reference proteome</keyword>
<dbReference type="RefSeq" id="WP_023171260.1">
    <property type="nucleotide sequence ID" value="NC_022600.1"/>
</dbReference>
<dbReference type="KEGG" id="glj:GKIL_0028"/>
<dbReference type="OrthoDB" id="463229at2"/>